<evidence type="ECO:0000259" key="2">
    <source>
        <dbReference type="PROSITE" id="PS50013"/>
    </source>
</evidence>
<protein>
    <recommendedName>
        <fullName evidence="2">Chromo domain-containing protein</fullName>
    </recommendedName>
</protein>
<dbReference type="AlphaFoldDB" id="A0A8T0R010"/>
<organism evidence="3 4">
    <name type="scientific">Panicum virgatum</name>
    <name type="common">Blackwell switchgrass</name>
    <dbReference type="NCBI Taxonomy" id="38727"/>
    <lineage>
        <taxon>Eukaryota</taxon>
        <taxon>Viridiplantae</taxon>
        <taxon>Streptophyta</taxon>
        <taxon>Embryophyta</taxon>
        <taxon>Tracheophyta</taxon>
        <taxon>Spermatophyta</taxon>
        <taxon>Magnoliopsida</taxon>
        <taxon>Liliopsida</taxon>
        <taxon>Poales</taxon>
        <taxon>Poaceae</taxon>
        <taxon>PACMAD clade</taxon>
        <taxon>Panicoideae</taxon>
        <taxon>Panicodae</taxon>
        <taxon>Paniceae</taxon>
        <taxon>Panicinae</taxon>
        <taxon>Panicum</taxon>
        <taxon>Panicum sect. Hiantes</taxon>
    </lineage>
</organism>
<dbReference type="InterPro" id="IPR016197">
    <property type="entry name" value="Chromo-like_dom_sf"/>
</dbReference>
<dbReference type="InterPro" id="IPR023780">
    <property type="entry name" value="Chromo_domain"/>
</dbReference>
<dbReference type="PANTHER" id="PTHR46148">
    <property type="entry name" value="CHROMO DOMAIN-CONTAINING PROTEIN"/>
    <property type="match status" value="1"/>
</dbReference>
<dbReference type="InterPro" id="IPR000953">
    <property type="entry name" value="Chromo/chromo_shadow_dom"/>
</dbReference>
<sequence>MKKQADKHRSERQFAVGDFVFVKLQPYIQKSLVPRSNKKLSYKYFSPFPVLERIGMVAYKLQLPAHSSVHPVFHVSQLKHAVTDRDQVSPTFPTDVVLPRVPELILQTKSSPNGRSSNKLFLVKWSGWPDTMVTWEDAEDAKRHFSRAPAWGQAVYQEGGDVSNTDAATTGLRLSRPRKPNTRVSGPEWVNMLACMQ</sequence>
<comment type="caution">
    <text evidence="3">The sequence shown here is derived from an EMBL/GenBank/DDBJ whole genome shotgun (WGS) entry which is preliminary data.</text>
</comment>
<dbReference type="Pfam" id="PF24626">
    <property type="entry name" value="SH3_Tf2-1"/>
    <property type="match status" value="1"/>
</dbReference>
<dbReference type="PROSITE" id="PS50013">
    <property type="entry name" value="CHROMO_2"/>
    <property type="match status" value="1"/>
</dbReference>
<dbReference type="Pfam" id="PF00385">
    <property type="entry name" value="Chromo"/>
    <property type="match status" value="1"/>
</dbReference>
<feature type="domain" description="Chromo" evidence="2">
    <location>
        <begin position="100"/>
        <end position="140"/>
    </location>
</feature>
<name>A0A8T0R010_PANVG</name>
<keyword evidence="4" id="KW-1185">Reference proteome</keyword>
<evidence type="ECO:0000313" key="3">
    <source>
        <dbReference type="EMBL" id="KAG2578383.1"/>
    </source>
</evidence>
<dbReference type="SUPFAM" id="SSF54160">
    <property type="entry name" value="Chromo domain-like"/>
    <property type="match status" value="1"/>
</dbReference>
<evidence type="ECO:0000313" key="4">
    <source>
        <dbReference type="Proteomes" id="UP000823388"/>
    </source>
</evidence>
<gene>
    <name evidence="3" type="ORF">PVAP13_6NG164615</name>
</gene>
<dbReference type="Proteomes" id="UP000823388">
    <property type="component" value="Chromosome 6N"/>
</dbReference>
<dbReference type="Gene3D" id="2.40.50.40">
    <property type="match status" value="1"/>
</dbReference>
<dbReference type="EMBL" id="CM029048">
    <property type="protein sequence ID" value="KAG2578383.1"/>
    <property type="molecule type" value="Genomic_DNA"/>
</dbReference>
<dbReference type="InterPro" id="IPR056924">
    <property type="entry name" value="SH3_Tf2-1"/>
</dbReference>
<evidence type="ECO:0000256" key="1">
    <source>
        <dbReference type="SAM" id="MobiDB-lite"/>
    </source>
</evidence>
<dbReference type="PANTHER" id="PTHR46148:SF52">
    <property type="entry name" value="OS04G0603800 PROTEIN"/>
    <property type="match status" value="1"/>
</dbReference>
<feature type="region of interest" description="Disordered" evidence="1">
    <location>
        <begin position="162"/>
        <end position="185"/>
    </location>
</feature>
<accession>A0A8T0R010</accession>
<reference evidence="3" key="1">
    <citation type="submission" date="2020-05" db="EMBL/GenBank/DDBJ databases">
        <title>WGS assembly of Panicum virgatum.</title>
        <authorList>
            <person name="Lovell J.T."/>
            <person name="Jenkins J."/>
            <person name="Shu S."/>
            <person name="Juenger T.E."/>
            <person name="Schmutz J."/>
        </authorList>
    </citation>
    <scope>NUCLEOTIDE SEQUENCE</scope>
    <source>
        <strain evidence="3">AP13</strain>
    </source>
</reference>
<proteinExistence type="predicted"/>